<dbReference type="PRINTS" id="PR00449">
    <property type="entry name" value="RASTRNSFRMNG"/>
</dbReference>
<evidence type="ECO:0000313" key="2">
    <source>
        <dbReference type="Proteomes" id="UP001054837"/>
    </source>
</evidence>
<sequence length="218" mass="24774">MAYESGFYKDPPKLTLQALDLCELNIVYAFVLGDQGTGKTTLIDSLTTRRICDPLLPSFEYVSESIPEGSGMNMITLRLLELKRVHLFLPEILQLCRAAKHIFLFVYAYDDLDSLRCLHTSWIIYVRNAFGWTATTVMLGTKVDLMNIPGFNEEHSVCTNTLAHSYKALFKVNHVFECSAITGYQVNAVIFEIAKLGNKTRPLLSEHFKMLKQSMKHI</sequence>
<dbReference type="CDD" id="cd00882">
    <property type="entry name" value="Ras_like_GTPase"/>
    <property type="match status" value="1"/>
</dbReference>
<organism evidence="1 2">
    <name type="scientific">Caerostris darwini</name>
    <dbReference type="NCBI Taxonomy" id="1538125"/>
    <lineage>
        <taxon>Eukaryota</taxon>
        <taxon>Metazoa</taxon>
        <taxon>Ecdysozoa</taxon>
        <taxon>Arthropoda</taxon>
        <taxon>Chelicerata</taxon>
        <taxon>Arachnida</taxon>
        <taxon>Araneae</taxon>
        <taxon>Araneomorphae</taxon>
        <taxon>Entelegynae</taxon>
        <taxon>Araneoidea</taxon>
        <taxon>Araneidae</taxon>
        <taxon>Caerostris</taxon>
    </lineage>
</organism>
<accession>A0AAV4MD50</accession>
<protein>
    <submittedName>
        <fullName evidence="1">Uncharacterized protein</fullName>
    </submittedName>
</protein>
<comment type="caution">
    <text evidence="1">The sequence shown here is derived from an EMBL/GenBank/DDBJ whole genome shotgun (WGS) entry which is preliminary data.</text>
</comment>
<dbReference type="AlphaFoldDB" id="A0AAV4MD50"/>
<dbReference type="EMBL" id="BPLQ01000360">
    <property type="protein sequence ID" value="GIX70372.1"/>
    <property type="molecule type" value="Genomic_DNA"/>
</dbReference>
<proteinExistence type="predicted"/>
<keyword evidence="2" id="KW-1185">Reference proteome</keyword>
<dbReference type="InterPro" id="IPR027417">
    <property type="entry name" value="P-loop_NTPase"/>
</dbReference>
<dbReference type="Pfam" id="PF00071">
    <property type="entry name" value="Ras"/>
    <property type="match status" value="1"/>
</dbReference>
<dbReference type="Proteomes" id="UP001054837">
    <property type="component" value="Unassembled WGS sequence"/>
</dbReference>
<evidence type="ECO:0000313" key="1">
    <source>
        <dbReference type="EMBL" id="GIX70372.1"/>
    </source>
</evidence>
<name>A0AAV4MD50_9ARAC</name>
<dbReference type="InterPro" id="IPR001806">
    <property type="entry name" value="Small_GTPase"/>
</dbReference>
<dbReference type="GO" id="GO:0003924">
    <property type="term" value="F:GTPase activity"/>
    <property type="evidence" value="ECO:0007669"/>
    <property type="project" value="InterPro"/>
</dbReference>
<dbReference type="Gene3D" id="3.40.50.300">
    <property type="entry name" value="P-loop containing nucleotide triphosphate hydrolases"/>
    <property type="match status" value="1"/>
</dbReference>
<dbReference type="SUPFAM" id="SSF52540">
    <property type="entry name" value="P-loop containing nucleoside triphosphate hydrolases"/>
    <property type="match status" value="1"/>
</dbReference>
<gene>
    <name evidence="1" type="ORF">CDAR_408741</name>
</gene>
<reference evidence="1 2" key="1">
    <citation type="submission" date="2021-06" db="EMBL/GenBank/DDBJ databases">
        <title>Caerostris darwini draft genome.</title>
        <authorList>
            <person name="Kono N."/>
            <person name="Arakawa K."/>
        </authorList>
    </citation>
    <scope>NUCLEOTIDE SEQUENCE [LARGE SCALE GENOMIC DNA]</scope>
</reference>
<dbReference type="GO" id="GO:0005525">
    <property type="term" value="F:GTP binding"/>
    <property type="evidence" value="ECO:0007669"/>
    <property type="project" value="InterPro"/>
</dbReference>